<dbReference type="GO" id="GO:0003779">
    <property type="term" value="F:actin binding"/>
    <property type="evidence" value="ECO:0007669"/>
    <property type="project" value="InterPro"/>
</dbReference>
<evidence type="ECO:0000256" key="5">
    <source>
        <dbReference type="ARBA" id="ARBA00022801"/>
    </source>
</evidence>
<feature type="compositionally biased region" description="Acidic residues" evidence="9">
    <location>
        <begin position="689"/>
        <end position="700"/>
    </location>
</feature>
<feature type="region of interest" description="Disordered" evidence="9">
    <location>
        <begin position="1598"/>
        <end position="1623"/>
    </location>
</feature>
<dbReference type="Pfam" id="PF00782">
    <property type="entry name" value="DSPc"/>
    <property type="match status" value="1"/>
</dbReference>
<feature type="compositionally biased region" description="Acidic residues" evidence="9">
    <location>
        <begin position="994"/>
        <end position="1009"/>
    </location>
</feature>
<feature type="domain" description="DEK-C" evidence="12">
    <location>
        <begin position="279"/>
        <end position="334"/>
    </location>
</feature>
<evidence type="ECO:0000256" key="7">
    <source>
        <dbReference type="ARBA" id="ARBA00023212"/>
    </source>
</evidence>
<dbReference type="InterPro" id="IPR014876">
    <property type="entry name" value="DEK_C"/>
</dbReference>
<evidence type="ECO:0000256" key="6">
    <source>
        <dbReference type="ARBA" id="ARBA00022912"/>
    </source>
</evidence>
<feature type="compositionally biased region" description="Polar residues" evidence="9">
    <location>
        <begin position="1088"/>
        <end position="1107"/>
    </location>
</feature>
<reference evidence="13" key="1">
    <citation type="journal article" date="2021" name="Genome Biol. Evol.">
        <title>A High-Quality Reference Genome for a Parasitic Bivalve with Doubly Uniparental Inheritance (Bivalvia: Unionida).</title>
        <authorList>
            <person name="Smith C.H."/>
        </authorList>
    </citation>
    <scope>NUCLEOTIDE SEQUENCE</scope>
    <source>
        <strain evidence="13">CHS0354</strain>
    </source>
</reference>
<evidence type="ECO:0000259" key="12">
    <source>
        <dbReference type="PROSITE" id="PS51998"/>
    </source>
</evidence>
<feature type="compositionally biased region" description="Basic and acidic residues" evidence="9">
    <location>
        <begin position="577"/>
        <end position="592"/>
    </location>
</feature>
<reference evidence="13" key="3">
    <citation type="submission" date="2023-05" db="EMBL/GenBank/DDBJ databases">
        <authorList>
            <person name="Smith C.H."/>
        </authorList>
    </citation>
    <scope>NUCLEOTIDE SEQUENCE</scope>
    <source>
        <strain evidence="13">CHS0354</strain>
        <tissue evidence="13">Mantle</tissue>
    </source>
</reference>
<comment type="similarity">
    <text evidence="2">Belongs to the protein-tyrosine phosphatase family.</text>
</comment>
<dbReference type="Proteomes" id="UP001195483">
    <property type="component" value="Unassembled WGS sequence"/>
</dbReference>
<comment type="catalytic activity">
    <reaction evidence="8">
        <text>O-phospho-L-threonyl-[protein] + H2O = L-threonyl-[protein] + phosphate</text>
        <dbReference type="Rhea" id="RHEA:47004"/>
        <dbReference type="Rhea" id="RHEA-COMP:11060"/>
        <dbReference type="Rhea" id="RHEA-COMP:11605"/>
        <dbReference type="ChEBI" id="CHEBI:15377"/>
        <dbReference type="ChEBI" id="CHEBI:30013"/>
        <dbReference type="ChEBI" id="CHEBI:43474"/>
        <dbReference type="ChEBI" id="CHEBI:61977"/>
        <dbReference type="EC" id="3.1.3.16"/>
    </reaction>
</comment>
<feature type="region of interest" description="Disordered" evidence="9">
    <location>
        <begin position="1"/>
        <end position="30"/>
    </location>
</feature>
<evidence type="ECO:0000256" key="9">
    <source>
        <dbReference type="SAM" id="MobiDB-lite"/>
    </source>
</evidence>
<dbReference type="Gene3D" id="3.90.190.10">
    <property type="entry name" value="Protein tyrosine phosphatase superfamily"/>
    <property type="match status" value="1"/>
</dbReference>
<feature type="region of interest" description="Disordered" evidence="9">
    <location>
        <begin position="921"/>
        <end position="971"/>
    </location>
</feature>
<feature type="region of interest" description="Disordered" evidence="9">
    <location>
        <begin position="681"/>
        <end position="700"/>
    </location>
</feature>
<evidence type="ECO:0000259" key="11">
    <source>
        <dbReference type="PROSITE" id="PS50056"/>
    </source>
</evidence>
<dbReference type="PANTHER" id="PTHR45864:SF2">
    <property type="entry name" value="PROTEIN PHOSPHATASE SLINGSHOT"/>
    <property type="match status" value="1"/>
</dbReference>
<dbReference type="InterPro" id="IPR043588">
    <property type="entry name" value="SSH-N"/>
</dbReference>
<accession>A0AAE0VTQ7</accession>
<dbReference type="Pfam" id="PF23040">
    <property type="entry name" value="PH_SSH1-like_1st"/>
    <property type="match status" value="1"/>
</dbReference>
<dbReference type="InterPro" id="IPR000340">
    <property type="entry name" value="Dual-sp_phosphatase_cat-dom"/>
</dbReference>
<dbReference type="PROSITE" id="PS50056">
    <property type="entry name" value="TYR_PHOSPHATASE_2"/>
    <property type="match status" value="1"/>
</dbReference>
<feature type="compositionally biased region" description="Polar residues" evidence="9">
    <location>
        <begin position="1603"/>
        <end position="1623"/>
    </location>
</feature>
<evidence type="ECO:0000313" key="13">
    <source>
        <dbReference type="EMBL" id="KAK3588675.1"/>
    </source>
</evidence>
<dbReference type="SMART" id="SM00195">
    <property type="entry name" value="DSPc"/>
    <property type="match status" value="1"/>
</dbReference>
<keyword evidence="7" id="KW-0206">Cytoskeleton</keyword>
<feature type="region of interest" description="Disordered" evidence="9">
    <location>
        <begin position="1087"/>
        <end position="1107"/>
    </location>
</feature>
<evidence type="ECO:0000256" key="3">
    <source>
        <dbReference type="ARBA" id="ARBA00013081"/>
    </source>
</evidence>
<organism evidence="13 14">
    <name type="scientific">Potamilus streckersoni</name>
    <dbReference type="NCBI Taxonomy" id="2493646"/>
    <lineage>
        <taxon>Eukaryota</taxon>
        <taxon>Metazoa</taxon>
        <taxon>Spiralia</taxon>
        <taxon>Lophotrochozoa</taxon>
        <taxon>Mollusca</taxon>
        <taxon>Bivalvia</taxon>
        <taxon>Autobranchia</taxon>
        <taxon>Heteroconchia</taxon>
        <taxon>Palaeoheterodonta</taxon>
        <taxon>Unionida</taxon>
        <taxon>Unionoidea</taxon>
        <taxon>Unionidae</taxon>
        <taxon>Ambleminae</taxon>
        <taxon>Lampsilini</taxon>
        <taxon>Potamilus</taxon>
    </lineage>
</organism>
<keyword evidence="14" id="KW-1185">Reference proteome</keyword>
<dbReference type="PROSITE" id="PS50054">
    <property type="entry name" value="TYR_PHOSPHATASE_DUAL"/>
    <property type="match status" value="1"/>
</dbReference>
<evidence type="ECO:0000256" key="8">
    <source>
        <dbReference type="ARBA" id="ARBA00048336"/>
    </source>
</evidence>
<dbReference type="InterPro" id="IPR029021">
    <property type="entry name" value="Prot-tyrosine_phosphatase-like"/>
</dbReference>
<dbReference type="InterPro" id="IPR020422">
    <property type="entry name" value="TYR_PHOSPHATASE_DUAL_dom"/>
</dbReference>
<dbReference type="InterPro" id="IPR043587">
    <property type="entry name" value="Phosphatase_SSH-like"/>
</dbReference>
<keyword evidence="6" id="KW-0904">Protein phosphatase</keyword>
<feature type="domain" description="Tyrosine specific protein phosphatases" evidence="11">
    <location>
        <begin position="399"/>
        <end position="457"/>
    </location>
</feature>
<dbReference type="PROSITE" id="PS00383">
    <property type="entry name" value="TYR_PHOSPHATASE_1"/>
    <property type="match status" value="1"/>
</dbReference>
<dbReference type="Pfam" id="PF08766">
    <property type="entry name" value="DEK_C"/>
    <property type="match status" value="1"/>
</dbReference>
<dbReference type="InterPro" id="IPR000387">
    <property type="entry name" value="Tyr_Pase_dom"/>
</dbReference>
<feature type="domain" description="Tyrosine-protein phosphatase" evidence="10">
    <location>
        <begin position="338"/>
        <end position="479"/>
    </location>
</feature>
<protein>
    <recommendedName>
        <fullName evidence="3">protein-serine/threonine phosphatase</fullName>
        <ecNumber evidence="3">3.1.3.16</ecNumber>
    </recommendedName>
</protein>
<dbReference type="PANTHER" id="PTHR45864">
    <property type="entry name" value="SLINGSHOT PROTEIN PHOSPHATASE HOMOLOG"/>
    <property type="match status" value="1"/>
</dbReference>
<evidence type="ECO:0000256" key="4">
    <source>
        <dbReference type="ARBA" id="ARBA00022490"/>
    </source>
</evidence>
<comment type="subcellular location">
    <subcellularLocation>
        <location evidence="1">Cytoplasm</location>
        <location evidence="1">Cytoskeleton</location>
    </subcellularLocation>
</comment>
<feature type="region of interest" description="Disordered" evidence="9">
    <location>
        <begin position="577"/>
        <end position="612"/>
    </location>
</feature>
<feature type="compositionally biased region" description="Polar residues" evidence="9">
    <location>
        <begin position="1"/>
        <end position="18"/>
    </location>
</feature>
<proteinExistence type="inferred from homology"/>
<dbReference type="SUPFAM" id="SSF109715">
    <property type="entry name" value="DEK C-terminal domain"/>
    <property type="match status" value="1"/>
</dbReference>
<dbReference type="GO" id="GO:0005856">
    <property type="term" value="C:cytoskeleton"/>
    <property type="evidence" value="ECO:0007669"/>
    <property type="project" value="UniProtKB-SubCell"/>
</dbReference>
<name>A0AAE0VTQ7_9BIVA</name>
<evidence type="ECO:0000256" key="2">
    <source>
        <dbReference type="ARBA" id="ARBA00009580"/>
    </source>
</evidence>
<dbReference type="SUPFAM" id="SSF52799">
    <property type="entry name" value="(Phosphotyrosine protein) phosphatases II"/>
    <property type="match status" value="1"/>
</dbReference>
<dbReference type="PROSITE" id="PS51998">
    <property type="entry name" value="DEK_C"/>
    <property type="match status" value="1"/>
</dbReference>
<dbReference type="FunFam" id="3.90.190.10:FF:000004">
    <property type="entry name" value="Protein phosphatase Slingshot homolog 2"/>
    <property type="match status" value="1"/>
</dbReference>
<dbReference type="GO" id="GO:0004722">
    <property type="term" value="F:protein serine/threonine phosphatase activity"/>
    <property type="evidence" value="ECO:0007669"/>
    <property type="project" value="UniProtKB-EC"/>
</dbReference>
<comment type="caution">
    <text evidence="13">The sequence shown here is derived from an EMBL/GenBank/DDBJ whole genome shotgun (WGS) entry which is preliminary data.</text>
</comment>
<gene>
    <name evidence="13" type="ORF">CHS0354_028884</name>
</gene>
<feature type="compositionally biased region" description="Basic and acidic residues" evidence="9">
    <location>
        <begin position="937"/>
        <end position="958"/>
    </location>
</feature>
<feature type="compositionally biased region" description="Basic and acidic residues" evidence="9">
    <location>
        <begin position="602"/>
        <end position="612"/>
    </location>
</feature>
<reference evidence="13" key="2">
    <citation type="journal article" date="2021" name="Genome Biol. Evol.">
        <title>Developing a high-quality reference genome for a parasitic bivalve with doubly uniparental inheritance (Bivalvia: Unionida).</title>
        <authorList>
            <person name="Smith C.H."/>
        </authorList>
    </citation>
    <scope>NUCLEOTIDE SEQUENCE</scope>
    <source>
        <strain evidence="13">CHS0354</strain>
        <tissue evidence="13">Mantle</tissue>
    </source>
</reference>
<keyword evidence="5" id="KW-0378">Hydrolase</keyword>
<evidence type="ECO:0000256" key="1">
    <source>
        <dbReference type="ARBA" id="ARBA00004245"/>
    </source>
</evidence>
<dbReference type="InterPro" id="IPR016130">
    <property type="entry name" value="Tyr_Pase_AS"/>
</dbReference>
<dbReference type="EC" id="3.1.3.16" evidence="3"/>
<evidence type="ECO:0000313" key="14">
    <source>
        <dbReference type="Proteomes" id="UP001195483"/>
    </source>
</evidence>
<dbReference type="EMBL" id="JAEAOA010001733">
    <property type="protein sequence ID" value="KAK3588675.1"/>
    <property type="molecule type" value="Genomic_DNA"/>
</dbReference>
<sequence>MALVTVQRSPSPSSNPESDVTDGEDTEECKSQIRQRRYYRIEKSKQDLLISENEDFTTCKTTHLGKGKALKFFSESYFTVKGAALILPQNDYEGLYTRRLNTSNGGDIQKHLQAMFCWLRPEDTIRLAVRLESNNPKYIRYMVVMSCSGCHDTEEAAVLGLDLNDEIATIGLVFPIWAHTKLDLEGDGGFSITPEGRPYNFQPVSVQAMWSALQSLNKVLKMANDNMYLPRGLTHTWVGYYSSRIESEKSCIAEWNKLEDLHTSYRHRPEVVDDQSDLSSLYKAIKTELKNVMMRVDFEEVTTKFIREAVEKAMGMSLKEHRNFIDLEIINIMGQMDAPTKIEEYLYLGSEWNASNLEELQQNGVGYILNVSREIDNFFPEVLRYLNVREWDVKEANLLKYWEDTHKFITHARQKSSKTLVHCKMGISRSASTVIAFLMKEHNWSRQEAFDYTKARRSIINPNEGFWKQLETYEGILTASRQRKIFLEKSAHDLRTASAPLVDPDVAIDLGSDIEIPQDADLLLRQKLGKTASGSERDDLILKFEPEIDNVSRSTDSTEESLSDIPSPVITEAPSRELGEFTDPKFDTKKFTSSDLADSENESLKGSEVKYLSSEDEKSSKISVLSGFKLLTKDEDKSRSSTEGTSIIDPTRLSAEICSSIPNSTSASSLQKFRSDSSWIKAGASQKEEEGEKEENDEISEVCGSVDKLGETLIGEKDTESGIWIEFRKEKIQIGEEKEAKTQIKKVKEEDECQTKDKVMDPSRVENTKYTSGEAMKYIRGETTKPERNETADFINKEPGGAGCIETSQRGSVETTKFTYVENALCSSVDATKSENMESTKQGISKSSTILGLAIKEHYTKENIPWNAGTVLKQRQDFEDRWKPAIDCDRARTESISSDASSQASLSPTLQKKEKLLVKLSPSDDSGMATISSHVSVELRTDSRSKNTSRLKTDDVSKTDSGLVSNDKPKTECRPFVDLQKVDIEEHAKQTGLTDEDTGSVEKADEEDGPNARARLSVYDMEDIQLPPGIVRRTTQEIEERHNILTDTVDPSQKCPIKRSSSLKAVRVTPKSKDRDSERRKTCMAVLSPTSSNSDLKTPESSSREASCTIMDSSTDCTVPTKCCLDFEFEKEMREKGENFCLSGEQAAIKVYKLFGEEVTVQEGLVKKQKMDIEAMERDVGKRAQTRTNQADVPNLPSPTKSALLIQSLPQTICSDAITQTSSGIPKTSFLAQLEANSSTKMVQISDKNIVLNHDQGITTDLILSQNKCSLESLADNSKSFAELKQGFVSKCSTISTGSEGISLKKSQSGMKKCPKPESRFDEETLELIREIGSALLNSPSKVETKDKTDISKEGSLVKHLVKNIERKTRAMRKPSKEIIIVDKDASQKRKPFNEESKSKEISIVVESKDVSPKYSCPAGVVPKSAKSSYIVTPAAIKTGLQASESKIIPDVSADVHQSHENLPKIQQQYSGFRLIQVPAESTTVAAKEECKTTSTRREKTPVTDDTESCSVKNLVGKFESPSSHSKMTLESAASVSGMEIQSDKPAQIIHKSVLGDLVLKVRESEKSSEAVALREKLVKFARTRPKSADHFRAIRVEGRNRGSLQQSKTLPESETNEASTLSWQGRKVQKLYGKSHPLSKLEQDHVSIRKSPFYSTM</sequence>
<keyword evidence="4" id="KW-0963">Cytoplasm</keyword>
<evidence type="ECO:0000259" key="10">
    <source>
        <dbReference type="PROSITE" id="PS50054"/>
    </source>
</evidence>
<dbReference type="GO" id="GO:0030837">
    <property type="term" value="P:negative regulation of actin filament polymerization"/>
    <property type="evidence" value="ECO:0007669"/>
    <property type="project" value="InterPro"/>
</dbReference>
<feature type="region of interest" description="Disordered" evidence="9">
    <location>
        <begin position="987"/>
        <end position="1011"/>
    </location>
</feature>